<dbReference type="Gene3D" id="3.30.70.100">
    <property type="match status" value="1"/>
</dbReference>
<dbReference type="PROSITE" id="PS51725">
    <property type="entry name" value="ABM"/>
    <property type="match status" value="1"/>
</dbReference>
<dbReference type="EMBL" id="CAEZVD010000095">
    <property type="protein sequence ID" value="CAB4624845.1"/>
    <property type="molecule type" value="Genomic_DNA"/>
</dbReference>
<evidence type="ECO:0000313" key="2">
    <source>
        <dbReference type="EMBL" id="CAB4624845.1"/>
    </source>
</evidence>
<evidence type="ECO:0000259" key="1">
    <source>
        <dbReference type="PROSITE" id="PS51725"/>
    </source>
</evidence>
<protein>
    <submittedName>
        <fullName evidence="2">Unannotated protein</fullName>
    </submittedName>
</protein>
<dbReference type="GO" id="GO:0003824">
    <property type="term" value="F:catalytic activity"/>
    <property type="evidence" value="ECO:0007669"/>
    <property type="project" value="TreeGrafter"/>
</dbReference>
<dbReference type="AlphaFoldDB" id="A0A6J6IK56"/>
<dbReference type="InterPro" id="IPR050744">
    <property type="entry name" value="AI-2_Isomerase_LsrG"/>
</dbReference>
<sequence length="110" mass="12714">MNMLEQCTVIAIFTPKPEHREEIRELLLRITPLVHSEPGCEFYTMNEDVEGRFVHIEAWQTRALWQEHNDRQTVKDIIAGVEGKLQRDVEVYEMYNQPTGSVGKGSLTGK</sequence>
<reference evidence="2" key="1">
    <citation type="submission" date="2020-05" db="EMBL/GenBank/DDBJ databases">
        <authorList>
            <person name="Chiriac C."/>
            <person name="Salcher M."/>
            <person name="Ghai R."/>
            <person name="Kavagutti S V."/>
        </authorList>
    </citation>
    <scope>NUCLEOTIDE SEQUENCE</scope>
</reference>
<dbReference type="PANTHER" id="PTHR33336">
    <property type="entry name" value="QUINOL MONOOXYGENASE YGIN-RELATED"/>
    <property type="match status" value="1"/>
</dbReference>
<dbReference type="SUPFAM" id="SSF54909">
    <property type="entry name" value="Dimeric alpha+beta barrel"/>
    <property type="match status" value="1"/>
</dbReference>
<proteinExistence type="predicted"/>
<dbReference type="PANTHER" id="PTHR33336:SF3">
    <property type="entry name" value="ABM DOMAIN-CONTAINING PROTEIN"/>
    <property type="match status" value="1"/>
</dbReference>
<dbReference type="Pfam" id="PF03992">
    <property type="entry name" value="ABM"/>
    <property type="match status" value="1"/>
</dbReference>
<name>A0A6J6IK56_9ZZZZ</name>
<organism evidence="2">
    <name type="scientific">freshwater metagenome</name>
    <dbReference type="NCBI Taxonomy" id="449393"/>
    <lineage>
        <taxon>unclassified sequences</taxon>
        <taxon>metagenomes</taxon>
        <taxon>ecological metagenomes</taxon>
    </lineage>
</organism>
<gene>
    <name evidence="2" type="ORF">UFOPK1909_00823</name>
</gene>
<feature type="domain" description="ABM" evidence="1">
    <location>
        <begin position="7"/>
        <end position="94"/>
    </location>
</feature>
<dbReference type="InterPro" id="IPR007138">
    <property type="entry name" value="ABM_dom"/>
</dbReference>
<dbReference type="InterPro" id="IPR011008">
    <property type="entry name" value="Dimeric_a/b-barrel"/>
</dbReference>
<accession>A0A6J6IK56</accession>